<dbReference type="EC" id="1.3.1.6" evidence="4"/>
<dbReference type="PANTHER" id="PTHR43400:SF12">
    <property type="entry name" value="FUMARATE REDUCTASE"/>
    <property type="match status" value="1"/>
</dbReference>
<feature type="domain" description="FAD-dependent oxidoreductase 2 FAD-binding" evidence="5">
    <location>
        <begin position="9"/>
        <end position="454"/>
    </location>
</feature>
<dbReference type="NCBIfam" id="TIGR01813">
    <property type="entry name" value="flavo_cyto_c"/>
    <property type="match status" value="1"/>
</dbReference>
<dbReference type="Pfam" id="PF00890">
    <property type="entry name" value="FAD_binding_2"/>
    <property type="match status" value="1"/>
</dbReference>
<dbReference type="SUPFAM" id="SSF51905">
    <property type="entry name" value="FAD/NAD(P)-binding domain"/>
    <property type="match status" value="1"/>
</dbReference>
<evidence type="ECO:0000256" key="2">
    <source>
        <dbReference type="ARBA" id="ARBA00022827"/>
    </source>
</evidence>
<dbReference type="SUPFAM" id="SSF56425">
    <property type="entry name" value="Succinate dehydrogenase/fumarate reductase flavoprotein, catalytic domain"/>
    <property type="match status" value="1"/>
</dbReference>
<dbReference type="AlphaFoldDB" id="A0A427XG95"/>
<dbReference type="STRING" id="105984.A0A427XG95"/>
<reference evidence="6 7" key="1">
    <citation type="submission" date="2018-11" db="EMBL/GenBank/DDBJ databases">
        <title>Genome sequence of Apiotrichum porosum DSM 27194.</title>
        <authorList>
            <person name="Aliyu H."/>
            <person name="Gorte O."/>
            <person name="Ochsenreither K."/>
        </authorList>
    </citation>
    <scope>NUCLEOTIDE SEQUENCE [LARGE SCALE GENOMIC DNA]</scope>
    <source>
        <strain evidence="6 7">DSM 27194</strain>
    </source>
</reference>
<dbReference type="Gene3D" id="3.50.50.60">
    <property type="entry name" value="FAD/NAD(P)-binding domain"/>
    <property type="match status" value="1"/>
</dbReference>
<keyword evidence="3 4" id="KW-0560">Oxidoreductase</keyword>
<gene>
    <name evidence="6" type="ORF">EHS24_003004</name>
</gene>
<comment type="catalytic activity">
    <reaction evidence="4">
        <text>succinate + NAD(+) = fumarate + NADH + H(+)</text>
        <dbReference type="Rhea" id="RHEA:18281"/>
        <dbReference type="ChEBI" id="CHEBI:15378"/>
        <dbReference type="ChEBI" id="CHEBI:29806"/>
        <dbReference type="ChEBI" id="CHEBI:30031"/>
        <dbReference type="ChEBI" id="CHEBI:57540"/>
        <dbReference type="ChEBI" id="CHEBI:57945"/>
        <dbReference type="EC" id="1.3.1.6"/>
    </reaction>
</comment>
<accession>A0A427XG95</accession>
<dbReference type="OrthoDB" id="10254877at2759"/>
<dbReference type="InterPro" id="IPR010960">
    <property type="entry name" value="Flavocytochrome_c"/>
</dbReference>
<evidence type="ECO:0000313" key="7">
    <source>
        <dbReference type="Proteomes" id="UP000279236"/>
    </source>
</evidence>
<organism evidence="6 7">
    <name type="scientific">Apiotrichum porosum</name>
    <dbReference type="NCBI Taxonomy" id="105984"/>
    <lineage>
        <taxon>Eukaryota</taxon>
        <taxon>Fungi</taxon>
        <taxon>Dikarya</taxon>
        <taxon>Basidiomycota</taxon>
        <taxon>Agaricomycotina</taxon>
        <taxon>Tremellomycetes</taxon>
        <taxon>Trichosporonales</taxon>
        <taxon>Trichosporonaceae</taxon>
        <taxon>Apiotrichum</taxon>
    </lineage>
</organism>
<proteinExistence type="inferred from homology"/>
<dbReference type="GeneID" id="39587547"/>
<keyword evidence="1 4" id="KW-0285">Flavoprotein</keyword>
<dbReference type="RefSeq" id="XP_028473078.1">
    <property type="nucleotide sequence ID" value="XM_028618711.1"/>
</dbReference>
<comment type="similarity">
    <text evidence="4">Belongs to the FAD-dependent oxidoreductase 2 family. FRD/SDH subfamily.</text>
</comment>
<dbReference type="GO" id="GO:0016156">
    <property type="term" value="F:fumarate reductase (NADH) activity"/>
    <property type="evidence" value="ECO:0007669"/>
    <property type="project" value="UniProtKB-EC"/>
</dbReference>
<dbReference type="PANTHER" id="PTHR43400">
    <property type="entry name" value="FUMARATE REDUCTASE"/>
    <property type="match status" value="1"/>
</dbReference>
<evidence type="ECO:0000259" key="5">
    <source>
        <dbReference type="Pfam" id="PF00890"/>
    </source>
</evidence>
<dbReference type="Proteomes" id="UP000279236">
    <property type="component" value="Unassembled WGS sequence"/>
</dbReference>
<evidence type="ECO:0000256" key="3">
    <source>
        <dbReference type="ARBA" id="ARBA00023002"/>
    </source>
</evidence>
<name>A0A427XG95_9TREE</name>
<comment type="function">
    <text evidence="4">Irreversibly catalyzes the reduction of fumarate to succinate.</text>
</comment>
<dbReference type="EMBL" id="RSCE01000014">
    <property type="protein sequence ID" value="RSH77931.1"/>
    <property type="molecule type" value="Genomic_DNA"/>
</dbReference>
<dbReference type="InterPro" id="IPR050315">
    <property type="entry name" value="FAD-oxidoreductase_2"/>
</dbReference>
<keyword evidence="7" id="KW-1185">Reference proteome</keyword>
<evidence type="ECO:0000256" key="4">
    <source>
        <dbReference type="RuleBase" id="RU366062"/>
    </source>
</evidence>
<sequence length="472" mass="48191">MSPAIQPTVIVVGSGLAGLSAAYAALQSGARVHLLDRSPKLGGNSIKASSGINGAGTPAQEAAGVKDTQTQFYNDTARSGGARFKTASTIPGFDREALVTRLSTESADAVRWLSDEIGVDLSVVAQLGGHGVARTHRGKGKPPGASIVLTLLDRLKASDNFTLLSSADVTSLLQHDGAVTGVAYTQDDTEHTLAGRVVVASGGFAGDASMLATYTPALAGLPSTNDPRPGSHALLTAVGAQLLDMDSVQIHPTGFVDPATPGARLKFLAGEMLRGEGGILLSPSGSRFVNELDTRAAVSKAIMDAFPSVDEDGTRQWDITLLLDPGAAAAAASHIGFYEWKGLLRKVKLATLSPEVVASVQAYAAAVDAGSTDPFSRPAYGHWKLKPDAESLAQAEVYIGRITPVVHYTMGGAAIDTGGRVLRAAGGGVVPGLWAAGEVTGGVHGDNRLGGNSLLECVVFGLAAGNGAARGD</sequence>
<dbReference type="Gene3D" id="3.90.700.10">
    <property type="entry name" value="Succinate dehydrogenase/fumarate reductase flavoprotein, catalytic domain"/>
    <property type="match status" value="1"/>
</dbReference>
<dbReference type="InterPro" id="IPR036188">
    <property type="entry name" value="FAD/NAD-bd_sf"/>
</dbReference>
<comment type="cofactor">
    <cofactor evidence="4">
        <name>FAD</name>
        <dbReference type="ChEBI" id="CHEBI:57692"/>
    </cofactor>
    <text evidence="4">Binds 1 FAD per monomer.</text>
</comment>
<dbReference type="InterPro" id="IPR003953">
    <property type="entry name" value="FAD-dep_OxRdtase_2_FAD-bd"/>
</dbReference>
<dbReference type="InterPro" id="IPR027477">
    <property type="entry name" value="Succ_DH/fumarate_Rdtase_cat_sf"/>
</dbReference>
<protein>
    <recommendedName>
        <fullName evidence="4">Fumarate reductase</fullName>
        <ecNumber evidence="4">1.3.1.6</ecNumber>
    </recommendedName>
</protein>
<keyword evidence="2 4" id="KW-0274">FAD</keyword>
<comment type="caution">
    <text evidence="6">The sequence shown here is derived from an EMBL/GenBank/DDBJ whole genome shotgun (WGS) entry which is preliminary data.</text>
</comment>
<dbReference type="GO" id="GO:0010181">
    <property type="term" value="F:FMN binding"/>
    <property type="evidence" value="ECO:0007669"/>
    <property type="project" value="InterPro"/>
</dbReference>
<evidence type="ECO:0000256" key="1">
    <source>
        <dbReference type="ARBA" id="ARBA00022630"/>
    </source>
</evidence>
<evidence type="ECO:0000313" key="6">
    <source>
        <dbReference type="EMBL" id="RSH77931.1"/>
    </source>
</evidence>